<reference evidence="8" key="1">
    <citation type="journal article" date="2023" name="Mol. Phylogenet. Evol.">
        <title>Genome-scale phylogeny and comparative genomics of the fungal order Sordariales.</title>
        <authorList>
            <person name="Hensen N."/>
            <person name="Bonometti L."/>
            <person name="Westerberg I."/>
            <person name="Brannstrom I.O."/>
            <person name="Guillou S."/>
            <person name="Cros-Aarteil S."/>
            <person name="Calhoun S."/>
            <person name="Haridas S."/>
            <person name="Kuo A."/>
            <person name="Mondo S."/>
            <person name="Pangilinan J."/>
            <person name="Riley R."/>
            <person name="LaButti K."/>
            <person name="Andreopoulos B."/>
            <person name="Lipzen A."/>
            <person name="Chen C."/>
            <person name="Yan M."/>
            <person name="Daum C."/>
            <person name="Ng V."/>
            <person name="Clum A."/>
            <person name="Steindorff A."/>
            <person name="Ohm R.A."/>
            <person name="Martin F."/>
            <person name="Silar P."/>
            <person name="Natvig D.O."/>
            <person name="Lalanne C."/>
            <person name="Gautier V."/>
            <person name="Ament-Velasquez S.L."/>
            <person name="Kruys A."/>
            <person name="Hutchinson M.I."/>
            <person name="Powell A.J."/>
            <person name="Barry K."/>
            <person name="Miller A.N."/>
            <person name="Grigoriev I.V."/>
            <person name="Debuchy R."/>
            <person name="Gladieux P."/>
            <person name="Hiltunen Thoren M."/>
            <person name="Johannesson H."/>
        </authorList>
    </citation>
    <scope>NUCLEOTIDE SEQUENCE</scope>
    <source>
        <strain evidence="8">CBS 560.94</strain>
    </source>
</reference>
<feature type="region of interest" description="Disordered" evidence="6">
    <location>
        <begin position="644"/>
        <end position="667"/>
    </location>
</feature>
<keyword evidence="5" id="KW-0503">Monooxygenase</keyword>
<feature type="domain" description="FAD-binding" evidence="7">
    <location>
        <begin position="31"/>
        <end position="378"/>
    </location>
</feature>
<comment type="similarity">
    <text evidence="1">Belongs to the paxM FAD-dependent monooxygenase family.</text>
</comment>
<dbReference type="Gene3D" id="3.50.50.60">
    <property type="entry name" value="FAD/NAD(P)-binding domain"/>
    <property type="match status" value="1"/>
</dbReference>
<dbReference type="SUPFAM" id="SSF51905">
    <property type="entry name" value="FAD/NAD(P)-binding domain"/>
    <property type="match status" value="1"/>
</dbReference>
<keyword evidence="9" id="KW-1185">Reference proteome</keyword>
<dbReference type="InterPro" id="IPR036188">
    <property type="entry name" value="FAD/NAD-bd_sf"/>
</dbReference>
<dbReference type="RefSeq" id="XP_062686515.1">
    <property type="nucleotide sequence ID" value="XM_062827967.1"/>
</dbReference>
<keyword evidence="3" id="KW-0274">FAD</keyword>
<evidence type="ECO:0000313" key="8">
    <source>
        <dbReference type="EMBL" id="KAK3355137.1"/>
    </source>
</evidence>
<dbReference type="AlphaFoldDB" id="A0AAE0JP75"/>
<dbReference type="GeneID" id="87865121"/>
<evidence type="ECO:0000256" key="2">
    <source>
        <dbReference type="ARBA" id="ARBA00022630"/>
    </source>
</evidence>
<dbReference type="InterPro" id="IPR023375">
    <property type="entry name" value="ADC_dom_sf"/>
</dbReference>
<accession>A0AAE0JP75</accession>
<dbReference type="Gene3D" id="2.40.400.10">
    <property type="entry name" value="Acetoacetate decarboxylase-like"/>
    <property type="match status" value="1"/>
</dbReference>
<proteinExistence type="inferred from homology"/>
<dbReference type="SUPFAM" id="SSF54373">
    <property type="entry name" value="FAD-linked reductases, C-terminal domain"/>
    <property type="match status" value="1"/>
</dbReference>
<dbReference type="PANTHER" id="PTHR13789:SF261">
    <property type="entry name" value="HYDROXYLASE, PUTATIVE (AFU_ORTHOLOGUE AFUA_7G00590)-RELATED"/>
    <property type="match status" value="1"/>
</dbReference>
<evidence type="ECO:0000256" key="4">
    <source>
        <dbReference type="ARBA" id="ARBA00023002"/>
    </source>
</evidence>
<dbReference type="PANTHER" id="PTHR13789">
    <property type="entry name" value="MONOOXYGENASE"/>
    <property type="match status" value="1"/>
</dbReference>
<evidence type="ECO:0000256" key="5">
    <source>
        <dbReference type="ARBA" id="ARBA00023033"/>
    </source>
</evidence>
<dbReference type="EMBL" id="JAUEPP010000001">
    <property type="protein sequence ID" value="KAK3355137.1"/>
    <property type="molecule type" value="Genomic_DNA"/>
</dbReference>
<keyword evidence="2" id="KW-0285">Flavoprotein</keyword>
<comment type="caution">
    <text evidence="8">The sequence shown here is derived from an EMBL/GenBank/DDBJ whole genome shotgun (WGS) entry which is preliminary data.</text>
</comment>
<evidence type="ECO:0000256" key="3">
    <source>
        <dbReference type="ARBA" id="ARBA00022827"/>
    </source>
</evidence>
<dbReference type="GO" id="GO:0071949">
    <property type="term" value="F:FAD binding"/>
    <property type="evidence" value="ECO:0007669"/>
    <property type="project" value="InterPro"/>
</dbReference>
<evidence type="ECO:0000256" key="1">
    <source>
        <dbReference type="ARBA" id="ARBA00007992"/>
    </source>
</evidence>
<dbReference type="Pfam" id="PF01494">
    <property type="entry name" value="FAD_binding_3"/>
    <property type="match status" value="1"/>
</dbReference>
<evidence type="ECO:0000256" key="6">
    <source>
        <dbReference type="SAM" id="MobiDB-lite"/>
    </source>
</evidence>
<dbReference type="Proteomes" id="UP001278500">
    <property type="component" value="Unassembled WGS sequence"/>
</dbReference>
<keyword evidence="4" id="KW-0560">Oxidoreductase</keyword>
<reference evidence="8" key="2">
    <citation type="submission" date="2023-06" db="EMBL/GenBank/DDBJ databases">
        <authorList>
            <consortium name="Lawrence Berkeley National Laboratory"/>
            <person name="Haridas S."/>
            <person name="Hensen N."/>
            <person name="Bonometti L."/>
            <person name="Westerberg I."/>
            <person name="Brannstrom I.O."/>
            <person name="Guillou S."/>
            <person name="Cros-Aarteil S."/>
            <person name="Calhoun S."/>
            <person name="Kuo A."/>
            <person name="Mondo S."/>
            <person name="Pangilinan J."/>
            <person name="Riley R."/>
            <person name="Labutti K."/>
            <person name="Andreopoulos B."/>
            <person name="Lipzen A."/>
            <person name="Chen C."/>
            <person name="Yanf M."/>
            <person name="Daum C."/>
            <person name="Ng V."/>
            <person name="Clum A."/>
            <person name="Steindorff A."/>
            <person name="Ohm R."/>
            <person name="Martin F."/>
            <person name="Silar P."/>
            <person name="Natvig D."/>
            <person name="Lalanne C."/>
            <person name="Gautier V."/>
            <person name="Ament-Velasquez S.L."/>
            <person name="Kruys A."/>
            <person name="Hutchinson M.I."/>
            <person name="Powell A.J."/>
            <person name="Barry K."/>
            <person name="Miller A.N."/>
            <person name="Grigoriev I.V."/>
            <person name="Debuchy R."/>
            <person name="Gladieux P."/>
            <person name="Thoren M.H."/>
            <person name="Johannesson H."/>
        </authorList>
    </citation>
    <scope>NUCLEOTIDE SEQUENCE</scope>
    <source>
        <strain evidence="8">CBS 560.94</strain>
    </source>
</reference>
<dbReference type="GO" id="GO:0004497">
    <property type="term" value="F:monooxygenase activity"/>
    <property type="evidence" value="ECO:0007669"/>
    <property type="project" value="UniProtKB-KW"/>
</dbReference>
<evidence type="ECO:0000259" key="7">
    <source>
        <dbReference type="Pfam" id="PF01494"/>
    </source>
</evidence>
<dbReference type="InterPro" id="IPR050493">
    <property type="entry name" value="FAD-dep_Monooxygenase_BioMet"/>
</dbReference>
<dbReference type="PRINTS" id="PR00420">
    <property type="entry name" value="RNGMNOXGNASE"/>
</dbReference>
<gene>
    <name evidence="8" type="ORF">B0H65DRAFT_505094</name>
</gene>
<dbReference type="SUPFAM" id="SSF160104">
    <property type="entry name" value="Acetoacetate decarboxylase-like"/>
    <property type="match status" value="1"/>
</dbReference>
<dbReference type="InterPro" id="IPR002938">
    <property type="entry name" value="FAD-bd"/>
</dbReference>
<name>A0AAE0JP75_9PEZI</name>
<organism evidence="8 9">
    <name type="scientific">Neurospora tetraspora</name>
    <dbReference type="NCBI Taxonomy" id="94610"/>
    <lineage>
        <taxon>Eukaryota</taxon>
        <taxon>Fungi</taxon>
        <taxon>Dikarya</taxon>
        <taxon>Ascomycota</taxon>
        <taxon>Pezizomycotina</taxon>
        <taxon>Sordariomycetes</taxon>
        <taxon>Sordariomycetidae</taxon>
        <taxon>Sordariales</taxon>
        <taxon>Sordariaceae</taxon>
        <taxon>Neurospora</taxon>
    </lineage>
</organism>
<evidence type="ECO:0000313" key="9">
    <source>
        <dbReference type="Proteomes" id="UP001278500"/>
    </source>
</evidence>
<protein>
    <recommendedName>
        <fullName evidence="7">FAD-binding domain-containing protein</fullName>
    </recommendedName>
</protein>
<sequence>MGNFASTCDRTRHYHQHGTKLTLEDRPSNLKIVIVGAGIGGLSAAIGLRRNGHEVRLFEQSAFASEAGAAVHLSPNSNGILRRWEFGANPMNRLIELLPNGQIVKDVDLIEFNKRWQHPWHLVHRVNLHERLKKLATSEEGDGIPTQLHTSSKVMDVDTAQGIIRLANGETVAADVIIGADGIYSTTRKYIKDAKLFSSGKAAFRFLIPRNIAEADPVAAPLVEHPNTMRIWYGDDRRIVMYPCNNNQLLNFVCTHPDTESHPTKSDEWNKQGSLEQVLKVFEAFDPAVKALIAKVDPSTLKVWQLLDMEKLPTLTKGKMVLLGDAGHPFTPHQGQGAGQAIEDAAALTIVLPRGTKPADVFERLKLYEAIRYERAHTIQNYSRLAGSDWINGKPQVEIELLTKATNYNFGHDEIDHSRNMFNKWLWSRNPNACWRMPIGFGPLPAPGPPSQQDRHAYFTSMIIRFKTSRTFLETLFPTAQFRFKEVSTVATASFAATRAHNSKHTTLRFYVHGVQYLKKDGTAVDGTYMSVVFESPAVFGTKEAGLLPKVLCDIELSTDNTSARVTVSWRGATFADITIDDLQDEEKTERNDEGVPWQEENKDEEVVLFYRYIPALDSPGKTATEYPCLIPRPACIGEEKPKSMKVTKVMRPRPESVRTGPTVKMDGHNWEKLPTLHHIASTLAEVPIYEIVDAKVIVGTGITDDSMSFMKLE</sequence>